<dbReference type="InterPro" id="IPR000835">
    <property type="entry name" value="HTH_MarR-typ"/>
</dbReference>
<dbReference type="Pfam" id="PF12802">
    <property type="entry name" value="MarR_2"/>
    <property type="match status" value="1"/>
</dbReference>
<evidence type="ECO:0000256" key="2">
    <source>
        <dbReference type="ARBA" id="ARBA00023125"/>
    </source>
</evidence>
<dbReference type="PANTHER" id="PTHR33164">
    <property type="entry name" value="TRANSCRIPTIONAL REGULATOR, MARR FAMILY"/>
    <property type="match status" value="1"/>
</dbReference>
<evidence type="ECO:0000259" key="4">
    <source>
        <dbReference type="PROSITE" id="PS50995"/>
    </source>
</evidence>
<dbReference type="GO" id="GO:0003677">
    <property type="term" value="F:DNA binding"/>
    <property type="evidence" value="ECO:0007669"/>
    <property type="project" value="UniProtKB-KW"/>
</dbReference>
<dbReference type="SUPFAM" id="SSF46785">
    <property type="entry name" value="Winged helix' DNA-binding domain"/>
    <property type="match status" value="1"/>
</dbReference>
<name>A0A6B0XWK3_9RHOB</name>
<dbReference type="InterPro" id="IPR039422">
    <property type="entry name" value="MarR/SlyA-like"/>
</dbReference>
<protein>
    <submittedName>
        <fullName evidence="5">MarR family transcriptional regulator</fullName>
    </submittedName>
</protein>
<proteinExistence type="predicted"/>
<dbReference type="AlphaFoldDB" id="A0A6B0XWK3"/>
<dbReference type="Gene3D" id="1.10.10.10">
    <property type="entry name" value="Winged helix-like DNA-binding domain superfamily/Winged helix DNA-binding domain"/>
    <property type="match status" value="1"/>
</dbReference>
<evidence type="ECO:0000256" key="1">
    <source>
        <dbReference type="ARBA" id="ARBA00023015"/>
    </source>
</evidence>
<dbReference type="EMBL" id="VXRY01000111">
    <property type="protein sequence ID" value="MXY33041.1"/>
    <property type="molecule type" value="Genomic_DNA"/>
</dbReference>
<dbReference type="PANTHER" id="PTHR33164:SF64">
    <property type="entry name" value="TRANSCRIPTIONAL REGULATOR SLYA"/>
    <property type="match status" value="1"/>
</dbReference>
<feature type="domain" description="HTH marR-type" evidence="4">
    <location>
        <begin position="9"/>
        <end position="141"/>
    </location>
</feature>
<evidence type="ECO:0000256" key="3">
    <source>
        <dbReference type="ARBA" id="ARBA00023163"/>
    </source>
</evidence>
<accession>A0A6B0XWK3</accession>
<gene>
    <name evidence="5" type="ORF">F4Y60_02930</name>
</gene>
<dbReference type="InterPro" id="IPR036390">
    <property type="entry name" value="WH_DNA-bd_sf"/>
</dbReference>
<dbReference type="GO" id="GO:0003700">
    <property type="term" value="F:DNA-binding transcription factor activity"/>
    <property type="evidence" value="ECO:0007669"/>
    <property type="project" value="InterPro"/>
</dbReference>
<evidence type="ECO:0000313" key="5">
    <source>
        <dbReference type="EMBL" id="MXY33041.1"/>
    </source>
</evidence>
<keyword evidence="2" id="KW-0238">DNA-binding</keyword>
<keyword evidence="1" id="KW-0805">Transcription regulation</keyword>
<organism evidence="5">
    <name type="scientific">Boseongicola sp. SB0664_bin_43</name>
    <dbReference type="NCBI Taxonomy" id="2604844"/>
    <lineage>
        <taxon>Bacteria</taxon>
        <taxon>Pseudomonadati</taxon>
        <taxon>Pseudomonadota</taxon>
        <taxon>Alphaproteobacteria</taxon>
        <taxon>Rhodobacterales</taxon>
        <taxon>Paracoccaceae</taxon>
        <taxon>Boseongicola</taxon>
    </lineage>
</organism>
<comment type="caution">
    <text evidence="5">The sequence shown here is derived from an EMBL/GenBank/DDBJ whole genome shotgun (WGS) entry which is preliminary data.</text>
</comment>
<sequence>MEQSPNPMRNYLSYALAAAHRKVTLSLNTRLKRHGMQIEAWRILETLETGQRLTMGQLADVVLMNPPTLTKLVDRMVSDGLVHRQVARHDHRQINVLATALGRKRMLQIRREVEGQDAALLQSLGKPATEELIELLKGITQVAQLSPIDGNASRPP</sequence>
<keyword evidence="3" id="KW-0804">Transcription</keyword>
<dbReference type="SMART" id="SM00347">
    <property type="entry name" value="HTH_MARR"/>
    <property type="match status" value="1"/>
</dbReference>
<dbReference type="InterPro" id="IPR036388">
    <property type="entry name" value="WH-like_DNA-bd_sf"/>
</dbReference>
<dbReference type="GO" id="GO:0006950">
    <property type="term" value="P:response to stress"/>
    <property type="evidence" value="ECO:0007669"/>
    <property type="project" value="TreeGrafter"/>
</dbReference>
<dbReference type="PROSITE" id="PS50995">
    <property type="entry name" value="HTH_MARR_2"/>
    <property type="match status" value="1"/>
</dbReference>
<reference evidence="5" key="1">
    <citation type="submission" date="2019-09" db="EMBL/GenBank/DDBJ databases">
        <title>Characterisation of the sponge microbiome using genome-centric metagenomics.</title>
        <authorList>
            <person name="Engelberts J.P."/>
            <person name="Robbins S.J."/>
            <person name="De Goeij J.M."/>
            <person name="Aranda M."/>
            <person name="Bell S.C."/>
            <person name="Webster N.S."/>
        </authorList>
    </citation>
    <scope>NUCLEOTIDE SEQUENCE</scope>
    <source>
        <strain evidence="5">SB0664_bin_43</strain>
    </source>
</reference>